<dbReference type="InterPro" id="IPR000182">
    <property type="entry name" value="GNAT_dom"/>
</dbReference>
<name>A0A1T5E708_9FLAO</name>
<dbReference type="Gene3D" id="3.40.630.30">
    <property type="match status" value="1"/>
</dbReference>
<evidence type="ECO:0000259" key="1">
    <source>
        <dbReference type="PROSITE" id="PS51186"/>
    </source>
</evidence>
<feature type="domain" description="N-acetyltransferase" evidence="1">
    <location>
        <begin position="9"/>
        <end position="174"/>
    </location>
</feature>
<keyword evidence="3" id="KW-1185">Reference proteome</keyword>
<evidence type="ECO:0000313" key="3">
    <source>
        <dbReference type="Proteomes" id="UP000190339"/>
    </source>
</evidence>
<dbReference type="PROSITE" id="PS51186">
    <property type="entry name" value="GNAT"/>
    <property type="match status" value="1"/>
</dbReference>
<dbReference type="GO" id="GO:0016747">
    <property type="term" value="F:acyltransferase activity, transferring groups other than amino-acyl groups"/>
    <property type="evidence" value="ECO:0007669"/>
    <property type="project" value="InterPro"/>
</dbReference>
<dbReference type="EMBL" id="FUYL01000011">
    <property type="protein sequence ID" value="SKB79600.1"/>
    <property type="molecule type" value="Genomic_DNA"/>
</dbReference>
<dbReference type="OrthoDB" id="893030at2"/>
<dbReference type="PANTHER" id="PTHR43415:SF3">
    <property type="entry name" value="GNAT-FAMILY ACETYLTRANSFERASE"/>
    <property type="match status" value="1"/>
</dbReference>
<dbReference type="STRING" id="561365.SAMN05660866_03348"/>
<accession>A0A1T5E708</accession>
<keyword evidence="2" id="KW-0808">Transferase</keyword>
<organism evidence="2 3">
    <name type="scientific">Maribacter arcticus</name>
    <dbReference type="NCBI Taxonomy" id="561365"/>
    <lineage>
        <taxon>Bacteria</taxon>
        <taxon>Pseudomonadati</taxon>
        <taxon>Bacteroidota</taxon>
        <taxon>Flavobacteriia</taxon>
        <taxon>Flavobacteriales</taxon>
        <taxon>Flavobacteriaceae</taxon>
        <taxon>Maribacter</taxon>
    </lineage>
</organism>
<proteinExistence type="predicted"/>
<dbReference type="SUPFAM" id="SSF55729">
    <property type="entry name" value="Acyl-CoA N-acyltransferases (Nat)"/>
    <property type="match status" value="1"/>
</dbReference>
<gene>
    <name evidence="2" type="ORF">SAMN05660866_03348</name>
</gene>
<dbReference type="PANTHER" id="PTHR43415">
    <property type="entry name" value="SPERMIDINE N(1)-ACETYLTRANSFERASE"/>
    <property type="match status" value="1"/>
</dbReference>
<evidence type="ECO:0000313" key="2">
    <source>
        <dbReference type="EMBL" id="SKB79600.1"/>
    </source>
</evidence>
<sequence>MVKLIGKQIYLRALEQEDLDFLYELENNTDVWEVSGTIAPYSKSVLQLYLDNAHRDIYDVKQLRLVISDLQDKAIGLIDIFDFEPNHKRAGIGIIILDTERRNKGIGAESITLLNNYVFDVLGLRQIYANILEENLASMHLFKKLGFVEVGIKKDWVRVKNTFKNEVLLQKINKK</sequence>
<dbReference type="Pfam" id="PF13302">
    <property type="entry name" value="Acetyltransf_3"/>
    <property type="match status" value="1"/>
</dbReference>
<dbReference type="AlphaFoldDB" id="A0A1T5E708"/>
<dbReference type="Proteomes" id="UP000190339">
    <property type="component" value="Unassembled WGS sequence"/>
</dbReference>
<reference evidence="3" key="1">
    <citation type="submission" date="2017-02" db="EMBL/GenBank/DDBJ databases">
        <authorList>
            <person name="Varghese N."/>
            <person name="Submissions S."/>
        </authorList>
    </citation>
    <scope>NUCLEOTIDE SEQUENCE [LARGE SCALE GENOMIC DNA]</scope>
    <source>
        <strain evidence="3">DSM 23546</strain>
    </source>
</reference>
<dbReference type="RefSeq" id="WP_079513935.1">
    <property type="nucleotide sequence ID" value="NZ_CAXBOB010000037.1"/>
</dbReference>
<dbReference type="InterPro" id="IPR016181">
    <property type="entry name" value="Acyl_CoA_acyltransferase"/>
</dbReference>
<protein>
    <submittedName>
        <fullName evidence="2">Diamine N-acetyltransferase</fullName>
    </submittedName>
</protein>